<dbReference type="InterPro" id="IPR012547">
    <property type="entry name" value="PDDEXK_9"/>
</dbReference>
<organism evidence="2 3">
    <name type="scientific">Eisenbergiella massiliensis</name>
    <dbReference type="NCBI Taxonomy" id="1720294"/>
    <lineage>
        <taxon>Bacteria</taxon>
        <taxon>Bacillati</taxon>
        <taxon>Bacillota</taxon>
        <taxon>Clostridia</taxon>
        <taxon>Lachnospirales</taxon>
        <taxon>Lachnospiraceae</taxon>
        <taxon>Eisenbergiella</taxon>
    </lineage>
</organism>
<dbReference type="RefSeq" id="WP_021636962.1">
    <property type="nucleotide sequence ID" value="NZ_JBKVAZ010000024.1"/>
</dbReference>
<accession>A0A3E3IPU8</accession>
<proteinExistence type="predicted"/>
<sequence length="562" mass="65356">MKKALPVGIEDFKKIIDKKYYYIDKTLFIKELLDNGSGVSLFTRPRRFGKTLALSMLRYFFEKELTKEGENIDNSYLFEGLKIMDAGVEYTDHMGQYPVISLSLKSAKQPTFEMAYASIIDELAMEFDRHKSVLGSNELSEEEKKQFQRFIRKQASDAECFKAVKFLSRCLQKVYQKNVIILLDEYDVPLENAWFRGFYGKMTDFIRSLFESALKTNSSLEFAVITGCLRISKESIFTGLNNLEIISVLSGRYSEHFGFTVPEVEKMLQFYNIEEKKEEVKRWYDGYLFGNTEVYNPWSMINYVKEAENDINALPRPYWANTSSNDIIRDMIEKADAGVKQELEALIAGEYIEKPVHEDITYEEIHSSQDNLWNFLFFTGYLKKVGEHMQADTIYIVLAIPNAEIKYIYRNTIMDWFNRQIRQKDFSALYKALLKKDTSLLEKELSRNLMETVSFFDYKEDYYHGFTAGLLKMMDGYLIQSNRESGLGRSDIIIRSAPYEGLAVIIETKVADTYAQLEQKAAEALAQIEEKQYDAELRLEGYHTFIKFGIAFFKKLCKAVSD</sequence>
<dbReference type="Pfam" id="PF08011">
    <property type="entry name" value="PDDEXK_9"/>
    <property type="match status" value="1"/>
</dbReference>
<protein>
    <submittedName>
        <fullName evidence="2">AAA family ATPase</fullName>
    </submittedName>
</protein>
<evidence type="ECO:0000259" key="1">
    <source>
        <dbReference type="Pfam" id="PF09820"/>
    </source>
</evidence>
<dbReference type="PANTHER" id="PTHR34825">
    <property type="entry name" value="CONSERVED PROTEIN, WITH A WEAK D-GALACTARATE DEHYDRATASE/ALTRONATE HYDROLASE DOMAIN"/>
    <property type="match status" value="1"/>
</dbReference>
<comment type="caution">
    <text evidence="2">The sequence shown here is derived from an EMBL/GenBank/DDBJ whole genome shotgun (WGS) entry which is preliminary data.</text>
</comment>
<feature type="domain" description="AAA-ATPase-like" evidence="1">
    <location>
        <begin position="6"/>
        <end position="237"/>
    </location>
</feature>
<dbReference type="AlphaFoldDB" id="A0A3E3IPU8"/>
<dbReference type="PANTHER" id="PTHR34825:SF1">
    <property type="entry name" value="AAA-ATPASE-LIKE DOMAIN-CONTAINING PROTEIN"/>
    <property type="match status" value="1"/>
</dbReference>
<dbReference type="Pfam" id="PF09820">
    <property type="entry name" value="AAA-ATPase_like"/>
    <property type="match status" value="1"/>
</dbReference>
<evidence type="ECO:0000313" key="3">
    <source>
        <dbReference type="Proteomes" id="UP000261166"/>
    </source>
</evidence>
<dbReference type="InterPro" id="IPR018631">
    <property type="entry name" value="AAA-ATPase-like_dom"/>
</dbReference>
<dbReference type="InterPro" id="IPR027417">
    <property type="entry name" value="P-loop_NTPase"/>
</dbReference>
<evidence type="ECO:0000313" key="2">
    <source>
        <dbReference type="EMBL" id="RGE69118.1"/>
    </source>
</evidence>
<name>A0A3E3IPU8_9FIRM</name>
<dbReference type="EMBL" id="QVLU01000018">
    <property type="protein sequence ID" value="RGE69118.1"/>
    <property type="molecule type" value="Genomic_DNA"/>
</dbReference>
<dbReference type="SUPFAM" id="SSF52540">
    <property type="entry name" value="P-loop containing nucleoside triphosphate hydrolases"/>
    <property type="match status" value="1"/>
</dbReference>
<reference evidence="2 3" key="1">
    <citation type="submission" date="2018-08" db="EMBL/GenBank/DDBJ databases">
        <title>A genome reference for cultivated species of the human gut microbiota.</title>
        <authorList>
            <person name="Zou Y."/>
            <person name="Xue W."/>
            <person name="Luo G."/>
        </authorList>
    </citation>
    <scope>NUCLEOTIDE SEQUENCE [LARGE SCALE GENOMIC DNA]</scope>
    <source>
        <strain evidence="2 3">AF26-4BH</strain>
    </source>
</reference>
<dbReference type="Proteomes" id="UP000261166">
    <property type="component" value="Unassembled WGS sequence"/>
</dbReference>
<dbReference type="OrthoDB" id="9766673at2"/>
<gene>
    <name evidence="2" type="ORF">DWY69_18720</name>
</gene>